<dbReference type="InterPro" id="IPR036390">
    <property type="entry name" value="WH_DNA-bd_sf"/>
</dbReference>
<evidence type="ECO:0000313" key="2">
    <source>
        <dbReference type="EMBL" id="CUR55670.1"/>
    </source>
</evidence>
<organism evidence="2">
    <name type="scientific">metagenome</name>
    <dbReference type="NCBI Taxonomy" id="256318"/>
    <lineage>
        <taxon>unclassified sequences</taxon>
        <taxon>metagenomes</taxon>
    </lineage>
</organism>
<dbReference type="EMBL" id="CZKA01000023">
    <property type="protein sequence ID" value="CUR55670.1"/>
    <property type="molecule type" value="Genomic_DNA"/>
</dbReference>
<accession>A0A2P2C0X2</accession>
<name>A0A2P2C0X2_9ZZZZ</name>
<dbReference type="SUPFAM" id="SSF46785">
    <property type="entry name" value="Winged helix' DNA-binding domain"/>
    <property type="match status" value="1"/>
</dbReference>
<dbReference type="GO" id="GO:0006355">
    <property type="term" value="P:regulation of DNA-templated transcription"/>
    <property type="evidence" value="ECO:0007669"/>
    <property type="project" value="InterPro"/>
</dbReference>
<sequence>MEPSGSLGPRSGSPERRLSASAAQVLDDLRAEQRPVTLAALSQATSLHPNTVREHLDTLVRSGFAVRTRAQPHGRGRPAWVYEATTAITEAAEYAALAVVLAATITRTSADPRRDAELAGEDWGRDLARSRGAAPTTPEAARDRAVELLGDLGFEPRQHPASRGSVRLTRCPLLQAARSNPRIVCSVHLGMLRGALSEYGADPTGTALQPFAEPGACVLAIPPVDEPVA</sequence>
<dbReference type="Pfam" id="PF09339">
    <property type="entry name" value="HTH_IclR"/>
    <property type="match status" value="1"/>
</dbReference>
<evidence type="ECO:0000259" key="1">
    <source>
        <dbReference type="Pfam" id="PF09339"/>
    </source>
</evidence>
<dbReference type="InterPro" id="IPR036388">
    <property type="entry name" value="WH-like_DNA-bd_sf"/>
</dbReference>
<reference evidence="2" key="1">
    <citation type="submission" date="2015-08" db="EMBL/GenBank/DDBJ databases">
        <authorList>
            <person name="Babu N.S."/>
            <person name="Beckwith C.J."/>
            <person name="Beseler K.G."/>
            <person name="Brison A."/>
            <person name="Carone J.V."/>
            <person name="Caskin T.P."/>
            <person name="Diamond M."/>
            <person name="Durham M.E."/>
            <person name="Foxe J.M."/>
            <person name="Go M."/>
            <person name="Henderson B.A."/>
            <person name="Jones I.B."/>
            <person name="McGettigan J.A."/>
            <person name="Micheletti S.J."/>
            <person name="Nasrallah M.E."/>
            <person name="Ortiz D."/>
            <person name="Piller C.R."/>
            <person name="Privatt S.R."/>
            <person name="Schneider S.L."/>
            <person name="Sharp S."/>
            <person name="Smith T.C."/>
            <person name="Stanton J.D."/>
            <person name="Ullery H.E."/>
            <person name="Wilson R.J."/>
            <person name="Serrano M.G."/>
            <person name="Buck G."/>
            <person name="Lee V."/>
            <person name="Wang Y."/>
            <person name="Carvalho R."/>
            <person name="Voegtly L."/>
            <person name="Shi R."/>
            <person name="Duckworth R."/>
            <person name="Johnson A."/>
            <person name="Loviza R."/>
            <person name="Walstead R."/>
            <person name="Shah Z."/>
            <person name="Kiflezghi M."/>
            <person name="Wade K."/>
            <person name="Ball S.L."/>
            <person name="Bradley K.W."/>
            <person name="Asai D.J."/>
            <person name="Bowman C.A."/>
            <person name="Russell D.A."/>
            <person name="Pope W.H."/>
            <person name="Jacobs-Sera D."/>
            <person name="Hendrix R.W."/>
            <person name="Hatfull G.F."/>
        </authorList>
    </citation>
    <scope>NUCLEOTIDE SEQUENCE</scope>
</reference>
<protein>
    <submittedName>
        <fullName evidence="2">Transcriptional regulator</fullName>
    </submittedName>
</protein>
<dbReference type="Gene3D" id="1.10.10.10">
    <property type="entry name" value="Winged helix-like DNA-binding domain superfamily/Winged helix DNA-binding domain"/>
    <property type="match status" value="1"/>
</dbReference>
<dbReference type="InterPro" id="IPR005471">
    <property type="entry name" value="Tscrpt_reg_IclR_N"/>
</dbReference>
<dbReference type="AlphaFoldDB" id="A0A2P2C0X2"/>
<gene>
    <name evidence="2" type="ORF">NOCA230002</name>
</gene>
<dbReference type="GO" id="GO:0003677">
    <property type="term" value="F:DNA binding"/>
    <property type="evidence" value="ECO:0007669"/>
    <property type="project" value="InterPro"/>
</dbReference>
<proteinExistence type="predicted"/>
<feature type="domain" description="HTH iclR-type" evidence="1">
    <location>
        <begin position="22"/>
        <end position="67"/>
    </location>
</feature>